<dbReference type="Pfam" id="PF18075">
    <property type="entry name" value="FtsX_ECD"/>
    <property type="match status" value="1"/>
</dbReference>
<evidence type="ECO:0000256" key="5">
    <source>
        <dbReference type="ARBA" id="ARBA00022475"/>
    </source>
</evidence>
<feature type="transmembrane region" description="Helical" evidence="13">
    <location>
        <begin position="28"/>
        <end position="50"/>
    </location>
</feature>
<keyword evidence="8 13" id="KW-0812">Transmembrane</keyword>
<dbReference type="RefSeq" id="WP_115332077.1">
    <property type="nucleotide sequence ID" value="NZ_CAAAHP010000006.1"/>
</dbReference>
<dbReference type="InterPro" id="IPR003838">
    <property type="entry name" value="ABC3_permease_C"/>
</dbReference>
<evidence type="ECO:0000313" key="16">
    <source>
        <dbReference type="EMBL" id="STX52523.1"/>
    </source>
</evidence>
<evidence type="ECO:0000256" key="12">
    <source>
        <dbReference type="PIRNR" id="PIRNR003097"/>
    </source>
</evidence>
<evidence type="ECO:0000256" key="3">
    <source>
        <dbReference type="ARBA" id="ARBA00011160"/>
    </source>
</evidence>
<evidence type="ECO:0000256" key="2">
    <source>
        <dbReference type="ARBA" id="ARBA00007379"/>
    </source>
</evidence>
<dbReference type="InterPro" id="IPR004513">
    <property type="entry name" value="FtsX"/>
</dbReference>
<dbReference type="GO" id="GO:0051301">
    <property type="term" value="P:cell division"/>
    <property type="evidence" value="ECO:0007669"/>
    <property type="project" value="UniProtKB-KW"/>
</dbReference>
<evidence type="ECO:0000256" key="4">
    <source>
        <dbReference type="ARBA" id="ARBA00021907"/>
    </source>
</evidence>
<feature type="domain" description="FtsX extracellular" evidence="15">
    <location>
        <begin position="67"/>
        <end position="159"/>
    </location>
</feature>
<dbReference type="InterPro" id="IPR047590">
    <property type="entry name" value="FtsX_proteobact-type"/>
</dbReference>
<comment type="similarity">
    <text evidence="2 12">Belongs to the ABC-4 integral membrane protein family. FtsX subfamily.</text>
</comment>
<keyword evidence="7 12" id="KW-0132">Cell division</keyword>
<proteinExistence type="inferred from homology"/>
<dbReference type="EMBL" id="UGOD01000001">
    <property type="protein sequence ID" value="STX52523.1"/>
    <property type="molecule type" value="Genomic_DNA"/>
</dbReference>
<evidence type="ECO:0000256" key="6">
    <source>
        <dbReference type="ARBA" id="ARBA00022519"/>
    </source>
</evidence>
<keyword evidence="6 12" id="KW-0997">Cell inner membrane</keyword>
<accession>A0A378JQI7</accession>
<dbReference type="GO" id="GO:0005886">
    <property type="term" value="C:plasma membrane"/>
    <property type="evidence" value="ECO:0007669"/>
    <property type="project" value="UniProtKB-SubCell"/>
</dbReference>
<keyword evidence="17" id="KW-1185">Reference proteome</keyword>
<evidence type="ECO:0000313" key="17">
    <source>
        <dbReference type="Proteomes" id="UP000254794"/>
    </source>
</evidence>
<dbReference type="Gene3D" id="3.30.70.3040">
    <property type="match status" value="1"/>
</dbReference>
<keyword evidence="10 12" id="KW-0472">Membrane</keyword>
<evidence type="ECO:0000259" key="15">
    <source>
        <dbReference type="Pfam" id="PF18075"/>
    </source>
</evidence>
<comment type="subcellular location">
    <subcellularLocation>
        <location evidence="1">Cell inner membrane</location>
        <topology evidence="1">Multi-pass membrane protein</topology>
    </subcellularLocation>
</comment>
<evidence type="ECO:0000256" key="13">
    <source>
        <dbReference type="SAM" id="Phobius"/>
    </source>
</evidence>
<dbReference type="PANTHER" id="PTHR47755:SF1">
    <property type="entry name" value="CELL DIVISION PROTEIN FTSX"/>
    <property type="match status" value="1"/>
</dbReference>
<protein>
    <recommendedName>
        <fullName evidence="4 12">Cell division protein FtsX</fullName>
    </recommendedName>
</protein>
<dbReference type="InterPro" id="IPR040690">
    <property type="entry name" value="FtsX_ECD"/>
</dbReference>
<feature type="domain" description="ABC3 transporter permease C-terminal" evidence="14">
    <location>
        <begin position="184"/>
        <end position="300"/>
    </location>
</feature>
<keyword evidence="5 12" id="KW-1003">Cell membrane</keyword>
<feature type="transmembrane region" description="Helical" evidence="13">
    <location>
        <begin position="233"/>
        <end position="258"/>
    </location>
</feature>
<feature type="transmembrane region" description="Helical" evidence="13">
    <location>
        <begin position="170"/>
        <end position="196"/>
    </location>
</feature>
<evidence type="ECO:0000256" key="9">
    <source>
        <dbReference type="ARBA" id="ARBA00022989"/>
    </source>
</evidence>
<dbReference type="GO" id="GO:0032153">
    <property type="term" value="C:cell division site"/>
    <property type="evidence" value="ECO:0007669"/>
    <property type="project" value="TreeGrafter"/>
</dbReference>
<reference evidence="16 17" key="1">
    <citation type="submission" date="2018-06" db="EMBL/GenBank/DDBJ databases">
        <authorList>
            <consortium name="Pathogen Informatics"/>
            <person name="Doyle S."/>
        </authorList>
    </citation>
    <scope>NUCLEOTIDE SEQUENCE [LARGE SCALE GENOMIC DNA]</scope>
    <source>
        <strain evidence="16 17">NCTC13316</strain>
    </source>
</reference>
<dbReference type="PANTHER" id="PTHR47755">
    <property type="entry name" value="CELL DIVISION PROTEIN FTSX"/>
    <property type="match status" value="1"/>
</dbReference>
<sequence length="309" mass="34677">MLKKLQSWISYHMQAATLSFNSLCRTPLATMLTAIVIAITLTLPALFWVINDNLKQLTAQWQGSGHISLYLKSNLSNEDENNFLLQVRAVEGVGYATLKTKAQGFAELEQQEGMREILHSLPENPLPAVIEIVPNKTVNEPLKVNQLFERLKAFSQVDQAKLDMQWLMRLHAILGFVGRIAHAIIILLALAVMLIIGNTLRLALHKRQEEVQILKLIGATDTFILRPFLYTGIWYGMLGAVFAIFFVNIFMLSVAVAVQELSSAYHMQYPLLGLSVKQAYFIVFVAVILGWLGARIAVKKQLSSIEPYP</sequence>
<dbReference type="Pfam" id="PF02687">
    <property type="entry name" value="FtsX"/>
    <property type="match status" value="1"/>
</dbReference>
<organism evidence="16 17">
    <name type="scientific">Legionella busanensis</name>
    <dbReference type="NCBI Taxonomy" id="190655"/>
    <lineage>
        <taxon>Bacteria</taxon>
        <taxon>Pseudomonadati</taxon>
        <taxon>Pseudomonadota</taxon>
        <taxon>Gammaproteobacteria</taxon>
        <taxon>Legionellales</taxon>
        <taxon>Legionellaceae</taxon>
        <taxon>Legionella</taxon>
    </lineage>
</organism>
<evidence type="ECO:0000256" key="8">
    <source>
        <dbReference type="ARBA" id="ARBA00022692"/>
    </source>
</evidence>
<dbReference type="PIRSF" id="PIRSF003097">
    <property type="entry name" value="FtsX"/>
    <property type="match status" value="1"/>
</dbReference>
<dbReference type="OrthoDB" id="9813411at2"/>
<dbReference type="Proteomes" id="UP000254794">
    <property type="component" value="Unassembled WGS sequence"/>
</dbReference>
<dbReference type="AlphaFoldDB" id="A0A378JQI7"/>
<evidence type="ECO:0000256" key="7">
    <source>
        <dbReference type="ARBA" id="ARBA00022618"/>
    </source>
</evidence>
<evidence type="ECO:0000256" key="11">
    <source>
        <dbReference type="ARBA" id="ARBA00023306"/>
    </source>
</evidence>
<comment type="subunit">
    <text evidence="3">Forms a membrane-associated complex with FtsE.</text>
</comment>
<name>A0A378JQI7_9GAMM</name>
<evidence type="ECO:0000256" key="10">
    <source>
        <dbReference type="ARBA" id="ARBA00023136"/>
    </source>
</evidence>
<evidence type="ECO:0000259" key="14">
    <source>
        <dbReference type="Pfam" id="PF02687"/>
    </source>
</evidence>
<gene>
    <name evidence="16" type="primary">ftsX</name>
    <name evidence="16" type="ORF">NCTC13316_02639</name>
</gene>
<keyword evidence="11 12" id="KW-0131">Cell cycle</keyword>
<feature type="transmembrane region" description="Helical" evidence="13">
    <location>
        <begin position="279"/>
        <end position="298"/>
    </location>
</feature>
<keyword evidence="9 13" id="KW-1133">Transmembrane helix</keyword>
<dbReference type="NCBIfam" id="TIGR00439">
    <property type="entry name" value="FtsX_Gneg"/>
    <property type="match status" value="1"/>
</dbReference>
<evidence type="ECO:0000256" key="1">
    <source>
        <dbReference type="ARBA" id="ARBA00004429"/>
    </source>
</evidence>
<comment type="function">
    <text evidence="12">Part of the ABC transporter FtsEX involved in cellular division.</text>
</comment>